<evidence type="ECO:0000313" key="1">
    <source>
        <dbReference type="EMBL" id="SQI33016.1"/>
    </source>
</evidence>
<reference evidence="1 2" key="1">
    <citation type="submission" date="2018-06" db="EMBL/GenBank/DDBJ databases">
        <authorList>
            <consortium name="Pathogen Informatics"/>
            <person name="Doyle S."/>
        </authorList>
    </citation>
    <scope>NUCLEOTIDE SEQUENCE [LARGE SCALE GENOMIC DNA]</scope>
    <source>
        <strain evidence="1 2">NCTC10994</strain>
    </source>
</reference>
<dbReference type="AlphaFoldDB" id="A0A2X4TZT3"/>
<sequence>MTRFGPDIGPVTYLPPPPVGGYNLVALGALIDPHPARSRRARR</sequence>
<dbReference type="STRING" id="1219011.GCA_001895045_04174"/>
<dbReference type="KEGG" id="rcr:NCTC10994_02397"/>
<keyword evidence="2" id="KW-1185">Reference proteome</keyword>
<proteinExistence type="predicted"/>
<name>A0A2X4TZT3_9NOCA</name>
<evidence type="ECO:0000313" key="2">
    <source>
        <dbReference type="Proteomes" id="UP000249091"/>
    </source>
</evidence>
<dbReference type="RefSeq" id="WP_255311426.1">
    <property type="nucleotide sequence ID" value="NZ_JAFBBL010000001.1"/>
</dbReference>
<accession>A0A2X4TZT3</accession>
<organism evidence="1 2">
    <name type="scientific">Rhodococcus coprophilus</name>
    <dbReference type="NCBI Taxonomy" id="38310"/>
    <lineage>
        <taxon>Bacteria</taxon>
        <taxon>Bacillati</taxon>
        <taxon>Actinomycetota</taxon>
        <taxon>Actinomycetes</taxon>
        <taxon>Mycobacteriales</taxon>
        <taxon>Nocardiaceae</taxon>
        <taxon>Rhodococcus</taxon>
    </lineage>
</organism>
<dbReference type="EMBL" id="LS483468">
    <property type="protein sequence ID" value="SQI33016.1"/>
    <property type="molecule type" value="Genomic_DNA"/>
</dbReference>
<gene>
    <name evidence="1" type="ORF">NCTC10994_02397</name>
</gene>
<dbReference type="Proteomes" id="UP000249091">
    <property type="component" value="Chromosome 1"/>
</dbReference>
<protein>
    <submittedName>
        <fullName evidence="1">Uncharacterized protein</fullName>
    </submittedName>
</protein>